<keyword evidence="3" id="KW-0063">Aspartyl esterase</keyword>
<dbReference type="GO" id="GO:0031072">
    <property type="term" value="F:heat shock protein binding"/>
    <property type="evidence" value="ECO:0007669"/>
    <property type="project" value="TreeGrafter"/>
</dbReference>
<organism evidence="7 8">
    <name type="scientific">Sclerotinia borealis (strain F-4128)</name>
    <dbReference type="NCBI Taxonomy" id="1432307"/>
    <lineage>
        <taxon>Eukaryota</taxon>
        <taxon>Fungi</taxon>
        <taxon>Dikarya</taxon>
        <taxon>Ascomycota</taxon>
        <taxon>Pezizomycotina</taxon>
        <taxon>Leotiomycetes</taxon>
        <taxon>Helotiales</taxon>
        <taxon>Sclerotiniaceae</taxon>
        <taxon>Sclerotinia</taxon>
    </lineage>
</organism>
<dbReference type="EMBL" id="AYSA01000231">
    <property type="protein sequence ID" value="ESZ94687.1"/>
    <property type="molecule type" value="Genomic_DNA"/>
</dbReference>
<dbReference type="SUPFAM" id="SSF51126">
    <property type="entry name" value="Pectin lyase-like"/>
    <property type="match status" value="1"/>
</dbReference>
<dbReference type="InterPro" id="IPR001623">
    <property type="entry name" value="DnaJ_domain"/>
</dbReference>
<evidence type="ECO:0000256" key="3">
    <source>
        <dbReference type="ARBA" id="ARBA00023085"/>
    </source>
</evidence>
<dbReference type="GO" id="GO:0005634">
    <property type="term" value="C:nucleus"/>
    <property type="evidence" value="ECO:0007669"/>
    <property type="project" value="TreeGrafter"/>
</dbReference>
<dbReference type="CDD" id="cd06257">
    <property type="entry name" value="DnaJ"/>
    <property type="match status" value="1"/>
</dbReference>
<dbReference type="GO" id="GO:0042545">
    <property type="term" value="P:cell wall modification"/>
    <property type="evidence" value="ECO:0007669"/>
    <property type="project" value="InterPro"/>
</dbReference>
<feature type="compositionally biased region" description="Acidic residues" evidence="4">
    <location>
        <begin position="702"/>
        <end position="712"/>
    </location>
</feature>
<dbReference type="Pfam" id="PF00226">
    <property type="entry name" value="DnaJ"/>
    <property type="match status" value="1"/>
</dbReference>
<comment type="caution">
    <text evidence="7">The sequence shown here is derived from an EMBL/GenBank/DDBJ whole genome shotgun (WGS) entry which is preliminary data.</text>
</comment>
<evidence type="ECO:0000313" key="8">
    <source>
        <dbReference type="Proteomes" id="UP000019487"/>
    </source>
</evidence>
<dbReference type="InterPro" id="IPR012334">
    <property type="entry name" value="Pectin_lyas_fold"/>
</dbReference>
<dbReference type="AlphaFoldDB" id="W9CD40"/>
<keyword evidence="5" id="KW-0732">Signal</keyword>
<dbReference type="Pfam" id="PF23302">
    <property type="entry name" value="HTH_DNAJC9"/>
    <property type="match status" value="1"/>
</dbReference>
<reference evidence="7 8" key="1">
    <citation type="journal article" date="2014" name="Genome Announc.">
        <title>Draft genome sequence of Sclerotinia borealis, a psychrophilic plant pathogenic fungus.</title>
        <authorList>
            <person name="Mardanov A.V."/>
            <person name="Beletsky A.V."/>
            <person name="Kadnikov V.V."/>
            <person name="Ignatov A.N."/>
            <person name="Ravin N.V."/>
        </authorList>
    </citation>
    <scope>NUCLEOTIDE SEQUENCE [LARGE SCALE GENOMIC DNA]</scope>
    <source>
        <strain evidence="8">F-4157</strain>
    </source>
</reference>
<dbReference type="InterPro" id="IPR018253">
    <property type="entry name" value="DnaJ_domain_CS"/>
</dbReference>
<dbReference type="GO" id="GO:0045490">
    <property type="term" value="P:pectin catabolic process"/>
    <property type="evidence" value="ECO:0007669"/>
    <property type="project" value="UniProtKB-UniPathway"/>
</dbReference>
<feature type="compositionally biased region" description="Basic residues" evidence="4">
    <location>
        <begin position="686"/>
        <end position="698"/>
    </location>
</feature>
<dbReference type="Gene3D" id="1.10.287.110">
    <property type="entry name" value="DnaJ domain"/>
    <property type="match status" value="1"/>
</dbReference>
<dbReference type="UniPathway" id="UPA00545">
    <property type="reaction ID" value="UER00823"/>
</dbReference>
<sequence>MIRPILWLTYLLPIATASWNINSETSRHACQKHTKNPLEGCDLQRTKYVDFVGNSSNFETVQSAVASLPNNTDTYVILIASGNYTEQVNVTRRGPTYLLGQTANPLNQSANTVNIIWRAIAGTGDNAYTSTLTVAPNLNASLTGSGTTGFPVPPGTPFGCTDFRTYNLNFINDYAPYSNGPSLALSISYANGGFYYTGFYSYQDTIYVGKLSNSYISQSVVAGQTDFFYGFGTLWVTNTQVLLRSCGGGITAWKGTNTTFENKYGVYIVDSTVQKANSSLSIKGKCPLGRPWNAQMRSIFARTYLDDSILSTGFVDWVPTRFNDTNGNYSTIQAEYKNYGPGYNASGRAISLFDVQYNVTQWAPYSSPVEVFQDPEGTFGDFVNNDIGKLKMAPQNDVADEITPQINPYEVLGIEKSASEDEIKRAYRKCALKHHPDKAPEHLKSDSHSKFQEIAFAYAVLSDSNRRKRYDRTGSTSESVDADGFSWSDFYSEQYRNIVTADAIQEFSNVYKGSDEEKDDLLNAYTKFEGKWGKIYQVVMLSDPIEDEGRFREIIEEAIKKGDVEEYAVFRKETKASKAKRMKKAREEEKKAAEAAKRLGADKLLKGSNGNAPETSKKKSKKEAGGHMDDLAAIIHARTAARMGGGFLDGLAAKYATGGKKSAKGPGELDEEEFQKIQIGLGLGKSKVKANGKGKGKKKEADVEDDLEDDEEPAPKKKTSRGRKRQPEVEEESGEDEDGGGDNDQAEEAAEDDEEEVGVEVEKLAPKKRAKKQATRQSKRAKVSRA</sequence>
<dbReference type="GO" id="GO:0005737">
    <property type="term" value="C:cytoplasm"/>
    <property type="evidence" value="ECO:0007669"/>
    <property type="project" value="TreeGrafter"/>
</dbReference>
<feature type="compositionally biased region" description="Acidic residues" evidence="4">
    <location>
        <begin position="729"/>
        <end position="759"/>
    </location>
</feature>
<dbReference type="OrthoDB" id="3934656at2759"/>
<dbReference type="Gene3D" id="2.160.20.10">
    <property type="entry name" value="Single-stranded right-handed beta-helix, Pectin lyase-like"/>
    <property type="match status" value="1"/>
</dbReference>
<accession>W9CD40</accession>
<dbReference type="SMART" id="SM00271">
    <property type="entry name" value="DnaJ"/>
    <property type="match status" value="1"/>
</dbReference>
<gene>
    <name evidence="7" type="ORF">SBOR_4938</name>
</gene>
<dbReference type="Proteomes" id="UP000019487">
    <property type="component" value="Unassembled WGS sequence"/>
</dbReference>
<dbReference type="InterPro" id="IPR052594">
    <property type="entry name" value="J_domain-containing_protein"/>
</dbReference>
<dbReference type="PROSITE" id="PS50076">
    <property type="entry name" value="DNAJ_2"/>
    <property type="match status" value="1"/>
</dbReference>
<evidence type="ECO:0000256" key="5">
    <source>
        <dbReference type="SAM" id="SignalP"/>
    </source>
</evidence>
<evidence type="ECO:0000313" key="7">
    <source>
        <dbReference type="EMBL" id="ESZ94687.1"/>
    </source>
</evidence>
<protein>
    <submittedName>
        <fullName evidence="7">Carbohydrate esterase family 8 protein</fullName>
    </submittedName>
</protein>
<comment type="pathway">
    <text evidence="1">Glycan metabolism; pectin degradation; 2-dehydro-3-deoxy-D-gluconate from pectin: step 1/5.</text>
</comment>
<dbReference type="PRINTS" id="PR00625">
    <property type="entry name" value="JDOMAIN"/>
</dbReference>
<feature type="domain" description="J" evidence="6">
    <location>
        <begin position="407"/>
        <end position="474"/>
    </location>
</feature>
<dbReference type="PANTHER" id="PTHR44144:SF1">
    <property type="entry name" value="DNAJ HOMOLOG SUBFAMILY C MEMBER 9"/>
    <property type="match status" value="1"/>
</dbReference>
<feature type="compositionally biased region" description="Basic and acidic residues" evidence="4">
    <location>
        <begin position="585"/>
        <end position="605"/>
    </location>
</feature>
<dbReference type="InterPro" id="IPR056453">
    <property type="entry name" value="HTH_DNAJC9"/>
</dbReference>
<dbReference type="InterPro" id="IPR000070">
    <property type="entry name" value="Pectinesterase_cat"/>
</dbReference>
<evidence type="ECO:0000256" key="4">
    <source>
        <dbReference type="SAM" id="MobiDB-lite"/>
    </source>
</evidence>
<feature type="region of interest" description="Disordered" evidence="4">
    <location>
        <begin position="679"/>
        <end position="786"/>
    </location>
</feature>
<feature type="region of interest" description="Disordered" evidence="4">
    <location>
        <begin position="579"/>
        <end position="625"/>
    </location>
</feature>
<feature type="compositionally biased region" description="Basic residues" evidence="4">
    <location>
        <begin position="766"/>
        <end position="786"/>
    </location>
</feature>
<dbReference type="FunFam" id="1.10.287.110:FF:000110">
    <property type="entry name" value="DnaJ domain protein (AFU_orthologue AFUA_2G13210)"/>
    <property type="match status" value="1"/>
</dbReference>
<evidence type="ECO:0000259" key="6">
    <source>
        <dbReference type="PROSITE" id="PS50076"/>
    </source>
</evidence>
<proteinExistence type="predicted"/>
<dbReference type="GO" id="GO:0030599">
    <property type="term" value="F:pectinesterase activity"/>
    <property type="evidence" value="ECO:0007669"/>
    <property type="project" value="InterPro"/>
</dbReference>
<dbReference type="Pfam" id="PF01095">
    <property type="entry name" value="Pectinesterase"/>
    <property type="match status" value="1"/>
</dbReference>
<dbReference type="HOGENOM" id="CLU_356840_0_0_1"/>
<evidence type="ECO:0000256" key="1">
    <source>
        <dbReference type="ARBA" id="ARBA00005184"/>
    </source>
</evidence>
<keyword evidence="8" id="KW-1185">Reference proteome</keyword>
<feature type="chain" id="PRO_5011119506" evidence="5">
    <location>
        <begin position="18"/>
        <end position="786"/>
    </location>
</feature>
<dbReference type="SUPFAM" id="SSF46565">
    <property type="entry name" value="Chaperone J-domain"/>
    <property type="match status" value="1"/>
</dbReference>
<evidence type="ECO:0000256" key="2">
    <source>
        <dbReference type="ARBA" id="ARBA00022801"/>
    </source>
</evidence>
<name>W9CD40_SCLBF</name>
<dbReference type="InterPro" id="IPR011050">
    <property type="entry name" value="Pectin_lyase_fold/virulence"/>
</dbReference>
<dbReference type="PROSITE" id="PS00636">
    <property type="entry name" value="DNAJ_1"/>
    <property type="match status" value="1"/>
</dbReference>
<keyword evidence="2" id="KW-0378">Hydrolase</keyword>
<dbReference type="PANTHER" id="PTHR44144">
    <property type="entry name" value="DNAJ HOMOLOG SUBFAMILY C MEMBER 9"/>
    <property type="match status" value="1"/>
</dbReference>
<feature type="signal peptide" evidence="5">
    <location>
        <begin position="1"/>
        <end position="17"/>
    </location>
</feature>
<dbReference type="InterPro" id="IPR036869">
    <property type="entry name" value="J_dom_sf"/>
</dbReference>